<sequence>MGKVLTEFEVLRYASILEVFMEVKFGSYADMLLAYKDKKEGKPVLMSMYEAMVYEEQHGLDSLDEWYYSNVEYKAKVDQVIVRAEKQRDSVELLKDFPLMVSCKFLQKHLPAPNLLVRHTTYMYDKLQRLSNKIRFPKGTKIGGQHDPVIAKDGFYSWEDYLAYELERIRGVED</sequence>
<dbReference type="Proteomes" id="UP000240568">
    <property type="component" value="Segment"/>
</dbReference>
<dbReference type="EMBL" id="KY984068">
    <property type="protein sequence ID" value="ARW58858.1"/>
    <property type="molecule type" value="Genomic_DNA"/>
</dbReference>
<evidence type="ECO:0000313" key="2">
    <source>
        <dbReference type="Proteomes" id="UP000240568"/>
    </source>
</evidence>
<gene>
    <name evidence="1" type="ORF">Y3_218</name>
</gene>
<protein>
    <submittedName>
        <fullName evidence="1">Uncharacterized protein</fullName>
    </submittedName>
</protein>
<reference evidence="1 2" key="1">
    <citation type="submission" date="2017-04" db="EMBL/GenBank/DDBJ databases">
        <authorList>
            <person name="Afonso C.L."/>
            <person name="Miller P.J."/>
            <person name="Scott M.A."/>
            <person name="Spackman E."/>
            <person name="Goraichik I."/>
            <person name="Dimitrov K.M."/>
            <person name="Suarez D.L."/>
            <person name="Swayne D.E."/>
        </authorList>
    </citation>
    <scope>NUCLEOTIDE SEQUENCE [LARGE SCALE GENOMIC DNA]</scope>
</reference>
<evidence type="ECO:0000313" key="1">
    <source>
        <dbReference type="EMBL" id="ARW58858.1"/>
    </source>
</evidence>
<accession>A0A2H4IBC9</accession>
<proteinExistence type="predicted"/>
<organism evidence="1 2">
    <name type="scientific">Erwinia phage vB_EamM_Y3</name>
    <dbReference type="NCBI Taxonomy" id="1983553"/>
    <lineage>
        <taxon>Viruses</taxon>
        <taxon>Duplodnaviria</taxon>
        <taxon>Heunggongvirae</taxon>
        <taxon>Uroviricota</taxon>
        <taxon>Caudoviricetes</taxon>
        <taxon>Sasquatchvirus</taxon>
        <taxon>Sasquatchvirus Y3</taxon>
    </lineage>
</organism>
<keyword evidence="2" id="KW-1185">Reference proteome</keyword>
<name>A0A2H4IBC9_9CAUD</name>